<dbReference type="Proteomes" id="UP000663891">
    <property type="component" value="Unassembled WGS sequence"/>
</dbReference>
<keyword evidence="4" id="KW-0297">G-protein coupled receptor</keyword>
<dbReference type="Proteomes" id="UP000663881">
    <property type="component" value="Unassembled WGS sequence"/>
</dbReference>
<evidence type="ECO:0000256" key="8">
    <source>
        <dbReference type="ARBA" id="ARBA00023224"/>
    </source>
</evidence>
<keyword evidence="6" id="KW-0675">Receptor</keyword>
<dbReference type="GO" id="GO:0038039">
    <property type="term" value="C:G protein-coupled receptor heterodimeric complex"/>
    <property type="evidence" value="ECO:0007669"/>
    <property type="project" value="TreeGrafter"/>
</dbReference>
<evidence type="ECO:0000259" key="11">
    <source>
        <dbReference type="PROSITE" id="PS50259"/>
    </source>
</evidence>
<accession>A0A814Q800</accession>
<dbReference type="InterPro" id="IPR001828">
    <property type="entry name" value="ANF_lig-bd_rcpt"/>
</dbReference>
<feature type="transmembrane region" description="Helical" evidence="10">
    <location>
        <begin position="522"/>
        <end position="543"/>
    </location>
</feature>
<reference evidence="12" key="1">
    <citation type="submission" date="2021-02" db="EMBL/GenBank/DDBJ databases">
        <authorList>
            <person name="Nowell W R."/>
        </authorList>
    </citation>
    <scope>NUCLEOTIDE SEQUENCE</scope>
</reference>
<feature type="transmembrane region" description="Helical" evidence="10">
    <location>
        <begin position="726"/>
        <end position="747"/>
    </location>
</feature>
<dbReference type="PROSITE" id="PS50259">
    <property type="entry name" value="G_PROTEIN_RECEP_F3_4"/>
    <property type="match status" value="1"/>
</dbReference>
<sequence length="1173" mass="134703">MWYCTFLFVYNYFISLTISKQIPLIGLFTQDKYDTNYSASTIIEYAVNRLRTIETIQTELDIQHDEQDIPCDMAIGTKMVFDMLHRKPRPLAIFSGSCHTVASAIAETAGIFDMTIIIYSETSSLFTAREKYPSLIRTVPGDSQHNIARKLLLRKYNWRRFGILYQYERQYTMVIDNNMSSALAVQEAAIASSRKDFKEPVTRFNDLLQDESDWENALSRGISFNDLDETQGNRTRNSLKDAFDELRKNNIRIILGNFNSTMAVRIFCEAFRYNLYGSRFQWIIVGYYEPKWWLNNPGPCNTSEILHALNGTLQTRVAKLGYNTRKRTMADLTLDQFKFDLTTFKSTNYFVGYAFDAILTLTSAFEKLNSCPNEFHIDSIWHQSCWRHELIDIIKNIDIEGVTGRIRFNNGDRIGEIVIEQILVYHSHKSTNVDIAKLFVAIPTNQSKYILLPAGNERNITWHGHGPPNDRIKRIERNQRISVLTYTIIASISGIGIFLAIGFFVFNIIFRTHRFIRMSSPQINNLIIAGCILSYTSVLLMGIDSTLLGERNSESAMNFICAARVWTLSIGFTISFGAIFSKTWRVHTIFTTVNASKRAIKDYRLFIFVGILFALDFIVLTSWQIIDPLKIFRHTSQIQTKDEDIVILWSYEECLSKRRSIWMTIQSIYKGVLMVVGSRFAWATRNVHINALNDSTYVGMSLYNVVLLSITTAVVGYFLRDQHERSYILTSIFILLCVTITLCLVFVPKVLEVAKDPSSSAKPQRAVLLKAKAKLSDDQGHDKEKPKLSNAQEHDKEKLLIQIKGLTNQNEILRLNAKKCDELITKLLSAITDTHDKPYQYEIIMPDMTYDNLILLCFISFLILINAQQHDDEKDLPQDLYQSIRSSKSSFDAQFQRGQCPDHFFQIGNECLYFATDGKKYSWYQAQRVCIRQITRSLERQTSFIVGKTFTQPTKGVRQLILNTPEKTKILQALFREYDELNYAIQLPTDYNTLQRCHDDKEDYWPNYCVKPESPNATCFETSELGSNHICLRQINCNKRYSRLACEFTLPGNPELTASKFRHCPKARGLHQRLSVWAWVLVAVGAMLLLLLILGGILAFIRNSKTESSDIKQSISERRSTGGQIIDDVSRPRNDSFIEPMLVRAAPSNVSDTDYLQLQSLKRVVPPTIPTTK</sequence>
<gene>
    <name evidence="13" type="ORF">OKA104_LOCUS14125</name>
    <name evidence="12" type="ORF">VCS650_LOCUS20965</name>
</gene>
<evidence type="ECO:0000256" key="10">
    <source>
        <dbReference type="SAM" id="Phobius"/>
    </source>
</evidence>
<feature type="transmembrane region" description="Helical" evidence="10">
    <location>
        <begin position="848"/>
        <end position="867"/>
    </location>
</feature>
<feature type="transmembrane region" description="Helical" evidence="10">
    <location>
        <begin position="1076"/>
        <end position="1101"/>
    </location>
</feature>
<evidence type="ECO:0000313" key="13">
    <source>
        <dbReference type="EMBL" id="CAF3725312.1"/>
    </source>
</evidence>
<feature type="transmembrane region" description="Helical" evidence="10">
    <location>
        <begin position="483"/>
        <end position="510"/>
    </location>
</feature>
<dbReference type="InterPro" id="IPR002455">
    <property type="entry name" value="GPCR3_GABA-B"/>
</dbReference>
<keyword evidence="2 10" id="KW-0812">Transmembrane</keyword>
<feature type="domain" description="G-protein coupled receptors family 3 profile" evidence="11">
    <location>
        <begin position="560"/>
        <end position="765"/>
    </location>
</feature>
<evidence type="ECO:0000313" key="14">
    <source>
        <dbReference type="Proteomes" id="UP000663891"/>
    </source>
</evidence>
<dbReference type="PRINTS" id="PR00248">
    <property type="entry name" value="GPCRMGR"/>
</dbReference>
<evidence type="ECO:0000256" key="1">
    <source>
        <dbReference type="ARBA" id="ARBA00004141"/>
    </source>
</evidence>
<evidence type="ECO:0000256" key="9">
    <source>
        <dbReference type="SAM" id="MobiDB-lite"/>
    </source>
</evidence>
<dbReference type="EMBL" id="CAJNON010000221">
    <property type="protein sequence ID" value="CAF1116828.1"/>
    <property type="molecule type" value="Genomic_DNA"/>
</dbReference>
<keyword evidence="8" id="KW-0807">Transducer</keyword>
<feature type="transmembrane region" description="Helical" evidence="10">
    <location>
        <begin position="563"/>
        <end position="584"/>
    </location>
</feature>
<feature type="transmembrane region" description="Helical" evidence="10">
    <location>
        <begin position="605"/>
        <end position="626"/>
    </location>
</feature>
<dbReference type="EMBL" id="CAJOAY010000734">
    <property type="protein sequence ID" value="CAF3725312.1"/>
    <property type="molecule type" value="Genomic_DNA"/>
</dbReference>
<dbReference type="InterPro" id="IPR000337">
    <property type="entry name" value="GPCR_3"/>
</dbReference>
<name>A0A814Q800_9BILA</name>
<keyword evidence="3 10" id="KW-1133">Transmembrane helix</keyword>
<evidence type="ECO:0000256" key="6">
    <source>
        <dbReference type="ARBA" id="ARBA00023170"/>
    </source>
</evidence>
<evidence type="ECO:0000256" key="3">
    <source>
        <dbReference type="ARBA" id="ARBA00022989"/>
    </source>
</evidence>
<evidence type="ECO:0000256" key="4">
    <source>
        <dbReference type="ARBA" id="ARBA00023040"/>
    </source>
</evidence>
<protein>
    <recommendedName>
        <fullName evidence="11">G-protein coupled receptors family 3 profile domain-containing protein</fullName>
    </recommendedName>
</protein>
<organism evidence="12 14">
    <name type="scientific">Adineta steineri</name>
    <dbReference type="NCBI Taxonomy" id="433720"/>
    <lineage>
        <taxon>Eukaryota</taxon>
        <taxon>Metazoa</taxon>
        <taxon>Spiralia</taxon>
        <taxon>Gnathifera</taxon>
        <taxon>Rotifera</taxon>
        <taxon>Eurotatoria</taxon>
        <taxon>Bdelloidea</taxon>
        <taxon>Adinetida</taxon>
        <taxon>Adinetidae</taxon>
        <taxon>Adineta</taxon>
    </lineage>
</organism>
<feature type="region of interest" description="Disordered" evidence="9">
    <location>
        <begin position="1111"/>
        <end position="1131"/>
    </location>
</feature>
<dbReference type="PANTHER" id="PTHR10519:SF74">
    <property type="entry name" value="GAMMA-AMINOBUTYRIC ACID TYPE B RECEPTOR SUBUNIT 2"/>
    <property type="match status" value="1"/>
</dbReference>
<dbReference type="PANTHER" id="PTHR10519">
    <property type="entry name" value="GABA-B RECEPTOR"/>
    <property type="match status" value="1"/>
</dbReference>
<dbReference type="SUPFAM" id="SSF56436">
    <property type="entry name" value="C-type lectin-like"/>
    <property type="match status" value="1"/>
</dbReference>
<evidence type="ECO:0000256" key="5">
    <source>
        <dbReference type="ARBA" id="ARBA00023136"/>
    </source>
</evidence>
<dbReference type="PRINTS" id="PR01176">
    <property type="entry name" value="GABABRECEPTR"/>
</dbReference>
<dbReference type="Gene3D" id="3.40.50.2300">
    <property type="match status" value="2"/>
</dbReference>
<dbReference type="SUPFAM" id="SSF53822">
    <property type="entry name" value="Periplasmic binding protein-like I"/>
    <property type="match status" value="1"/>
</dbReference>
<proteinExistence type="predicted"/>
<dbReference type="InterPro" id="IPR017978">
    <property type="entry name" value="GPCR_3_C"/>
</dbReference>
<dbReference type="GO" id="GO:0007214">
    <property type="term" value="P:gamma-aminobutyric acid signaling pathway"/>
    <property type="evidence" value="ECO:0007669"/>
    <property type="project" value="TreeGrafter"/>
</dbReference>
<dbReference type="Pfam" id="PF00003">
    <property type="entry name" value="7tm_3"/>
    <property type="match status" value="1"/>
</dbReference>
<dbReference type="AlphaFoldDB" id="A0A814Q800"/>
<dbReference type="Pfam" id="PF01094">
    <property type="entry name" value="ANF_receptor"/>
    <property type="match status" value="1"/>
</dbReference>
<comment type="caution">
    <text evidence="12">The sequence shown here is derived from an EMBL/GenBank/DDBJ whole genome shotgun (WGS) entry which is preliminary data.</text>
</comment>
<comment type="subcellular location">
    <subcellularLocation>
        <location evidence="1">Membrane</location>
        <topology evidence="1">Multi-pass membrane protein</topology>
    </subcellularLocation>
</comment>
<keyword evidence="7" id="KW-0325">Glycoprotein</keyword>
<evidence type="ECO:0000256" key="2">
    <source>
        <dbReference type="ARBA" id="ARBA00022692"/>
    </source>
</evidence>
<dbReference type="PRINTS" id="PR01177">
    <property type="entry name" value="GABAB1RECPTR"/>
</dbReference>
<keyword evidence="5 10" id="KW-0472">Membrane</keyword>
<dbReference type="OrthoDB" id="2150267at2759"/>
<dbReference type="GO" id="GO:0004965">
    <property type="term" value="F:G protein-coupled GABA receptor activity"/>
    <property type="evidence" value="ECO:0007669"/>
    <property type="project" value="InterPro"/>
</dbReference>
<feature type="compositionally biased region" description="Basic and acidic residues" evidence="9">
    <location>
        <begin position="1111"/>
        <end position="1120"/>
    </location>
</feature>
<dbReference type="InterPro" id="IPR016187">
    <property type="entry name" value="CTDL_fold"/>
</dbReference>
<evidence type="ECO:0000256" key="7">
    <source>
        <dbReference type="ARBA" id="ARBA00023180"/>
    </source>
</evidence>
<evidence type="ECO:0000313" key="12">
    <source>
        <dbReference type="EMBL" id="CAF1116828.1"/>
    </source>
</evidence>
<dbReference type="InterPro" id="IPR028082">
    <property type="entry name" value="Peripla_BP_I"/>
</dbReference>
<feature type="transmembrane region" description="Helical" evidence="10">
    <location>
        <begin position="700"/>
        <end position="719"/>
    </location>
</feature>